<dbReference type="EMBL" id="JJPJ01000058">
    <property type="protein sequence ID" value="KKG63179.1"/>
    <property type="molecule type" value="Genomic_DNA"/>
</dbReference>
<evidence type="ECO:0000313" key="3">
    <source>
        <dbReference type="EMBL" id="KKG65480.1"/>
    </source>
</evidence>
<proteinExistence type="predicted"/>
<dbReference type="EMBL" id="JJPW01000002">
    <property type="protein sequence ID" value="KKH04267.1"/>
    <property type="molecule type" value="Genomic_DNA"/>
</dbReference>
<dbReference type="RefSeq" id="WP_048038224.1">
    <property type="nucleotide sequence ID" value="NZ_JJPI01000099.1"/>
</dbReference>
<dbReference type="EMBL" id="JJPI01000099">
    <property type="protein sequence ID" value="KKG52655.1"/>
    <property type="molecule type" value="Genomic_DNA"/>
</dbReference>
<evidence type="ECO:0000313" key="11">
    <source>
        <dbReference type="Proteomes" id="UP000034468"/>
    </source>
</evidence>
<comment type="caution">
    <text evidence="1">The sequence shown here is derived from an EMBL/GenBank/DDBJ whole genome shotgun (WGS) entry which is preliminary data.</text>
</comment>
<dbReference type="Proteomes" id="UP000034468">
    <property type="component" value="Unassembled WGS sequence"/>
</dbReference>
<dbReference type="EMBL" id="JJPV01000039">
    <property type="protein sequence ID" value="KKH01748.1"/>
    <property type="molecule type" value="Genomic_DNA"/>
</dbReference>
<evidence type="ECO:0000313" key="4">
    <source>
        <dbReference type="EMBL" id="KKG96596.1"/>
    </source>
</evidence>
<reference evidence="7 8" key="1">
    <citation type="journal article" date="2015" name="ISME J.">
        <title>Genomic and phenotypic differentiation among Methanosarcina mazei populations from Columbia River sediment.</title>
        <authorList>
            <person name="Youngblut N.D."/>
            <person name="Wirth J.S."/>
            <person name="Henriksen J.R."/>
            <person name="Smith M."/>
            <person name="Simon H."/>
            <person name="Metcalf W.W."/>
            <person name="Whitaker R.J."/>
        </authorList>
    </citation>
    <scope>NUCLEOTIDE SEQUENCE [LARGE SCALE GENOMIC DNA]</scope>
    <source>
        <strain evidence="1 8">3.F.T.1A.1</strain>
        <strain evidence="2 10">3.F.T.1A.2</strain>
        <strain evidence="3 12">3.F.T.1A.4</strain>
        <strain evidence="4 11">3.H.M.1B.1</strain>
        <strain evidence="5 7">3.H.M.1B.2</strain>
        <strain evidence="6 9">3.H.M.1B.5</strain>
    </source>
</reference>
<dbReference type="Proteomes" id="UP000034566">
    <property type="component" value="Unassembled WGS sequence"/>
</dbReference>
<evidence type="ECO:0000313" key="9">
    <source>
        <dbReference type="Proteomes" id="UP000034253"/>
    </source>
</evidence>
<dbReference type="Proteomes" id="UP000034279">
    <property type="component" value="Unassembled WGS sequence"/>
</dbReference>
<evidence type="ECO:0000313" key="2">
    <source>
        <dbReference type="EMBL" id="KKG63179.1"/>
    </source>
</evidence>
<dbReference type="EMBL" id="JJPK01000011">
    <property type="protein sequence ID" value="KKG65480.1"/>
    <property type="molecule type" value="Genomic_DNA"/>
</dbReference>
<evidence type="ECO:0000313" key="10">
    <source>
        <dbReference type="Proteomes" id="UP000034279"/>
    </source>
</evidence>
<accession>A0A0F8I7R7</accession>
<dbReference type="Proteomes" id="UP000034253">
    <property type="component" value="Unassembled WGS sequence"/>
</dbReference>
<evidence type="ECO:0000313" key="12">
    <source>
        <dbReference type="Proteomes" id="UP000034566"/>
    </source>
</evidence>
<protein>
    <submittedName>
        <fullName evidence="1">Uncharacterized protein</fullName>
    </submittedName>
</protein>
<evidence type="ECO:0000313" key="7">
    <source>
        <dbReference type="Proteomes" id="UP000033835"/>
    </source>
</evidence>
<dbReference type="AlphaFoldDB" id="A0A0F8I7R7"/>
<evidence type="ECO:0000313" key="1">
    <source>
        <dbReference type="EMBL" id="KKG52655.1"/>
    </source>
</evidence>
<evidence type="ECO:0000313" key="5">
    <source>
        <dbReference type="EMBL" id="KKH01748.1"/>
    </source>
</evidence>
<dbReference type="Proteomes" id="UP000034188">
    <property type="component" value="Unassembled WGS sequence"/>
</dbReference>
<evidence type="ECO:0000313" key="8">
    <source>
        <dbReference type="Proteomes" id="UP000034188"/>
    </source>
</evidence>
<gene>
    <name evidence="1" type="ORF">DU33_08730</name>
    <name evidence="3" type="ORF">DU45_07705</name>
    <name evidence="6" type="ORF">DU56_08560</name>
    <name evidence="2" type="ORF">DU64_06490</name>
    <name evidence="4" type="ORF">DU66_08145</name>
    <name evidence="5" type="ORF">DU68_08400</name>
</gene>
<dbReference type="EMBL" id="JJPU01000112">
    <property type="protein sequence ID" value="KKG96596.1"/>
    <property type="molecule type" value="Genomic_DNA"/>
</dbReference>
<organism evidence="1 8">
    <name type="scientific">Methanosarcina mazei</name>
    <name type="common">Methanosarcina frisia</name>
    <dbReference type="NCBI Taxonomy" id="2209"/>
    <lineage>
        <taxon>Archaea</taxon>
        <taxon>Methanobacteriati</taxon>
        <taxon>Methanobacteriota</taxon>
        <taxon>Stenosarchaea group</taxon>
        <taxon>Methanomicrobia</taxon>
        <taxon>Methanosarcinales</taxon>
        <taxon>Methanosarcinaceae</taxon>
        <taxon>Methanosarcina</taxon>
    </lineage>
</organism>
<evidence type="ECO:0000313" key="6">
    <source>
        <dbReference type="EMBL" id="KKH04267.1"/>
    </source>
</evidence>
<dbReference type="PATRIC" id="fig|2209.42.peg.1941"/>
<sequence>MAKTVVFEDKYKTEINNFSSTLQVTEFLEEKLNKRLKVVSLNQNLVSNRGNVFTICNKNIDKELDKALKLDSGKASKLTKIFRFIK</sequence>
<dbReference type="Proteomes" id="UP000033835">
    <property type="component" value="Unassembled WGS sequence"/>
</dbReference>
<name>A0A0F8I7R7_METMZ</name>